<dbReference type="STRING" id="1169540.A0A0G4G237"/>
<keyword evidence="6" id="KW-0430">Lectin</keyword>
<name>A0A0G4G237_VITBC</name>
<protein>
    <recommendedName>
        <fullName evidence="22">Calnexin</fullName>
    </recommendedName>
</protein>
<dbReference type="AlphaFoldDB" id="A0A0G4G237"/>
<feature type="signal peptide" evidence="18">
    <location>
        <begin position="1"/>
        <end position="26"/>
    </location>
</feature>
<dbReference type="PRINTS" id="PR00626">
    <property type="entry name" value="CALRETICULIN"/>
</dbReference>
<dbReference type="GO" id="GO:0006457">
    <property type="term" value="P:protein folding"/>
    <property type="evidence" value="ECO:0007669"/>
    <property type="project" value="InterPro"/>
</dbReference>
<evidence type="ECO:0000256" key="16">
    <source>
        <dbReference type="ARBA" id="ARBA00046288"/>
    </source>
</evidence>
<feature type="compositionally biased region" description="Basic and acidic residues" evidence="19">
    <location>
        <begin position="543"/>
        <end position="562"/>
    </location>
</feature>
<dbReference type="SUPFAM" id="SSF49899">
    <property type="entry name" value="Concanavalin A-like lectins/glucanases"/>
    <property type="match status" value="1"/>
</dbReference>
<keyword evidence="11 18" id="KW-0472">Membrane</keyword>
<evidence type="ECO:0000313" key="20">
    <source>
        <dbReference type="EMBL" id="CEM22137.1"/>
    </source>
</evidence>
<dbReference type="EMBL" id="CDMY01000552">
    <property type="protein sequence ID" value="CEM22137.1"/>
    <property type="molecule type" value="Genomic_DNA"/>
</dbReference>
<evidence type="ECO:0000256" key="14">
    <source>
        <dbReference type="ARBA" id="ARBA00023186"/>
    </source>
</evidence>
<feature type="compositionally biased region" description="Acidic residues" evidence="19">
    <location>
        <begin position="27"/>
        <end position="61"/>
    </location>
</feature>
<evidence type="ECO:0000256" key="13">
    <source>
        <dbReference type="ARBA" id="ARBA00023180"/>
    </source>
</evidence>
<evidence type="ECO:0000256" key="15">
    <source>
        <dbReference type="ARBA" id="ARBA00037525"/>
    </source>
</evidence>
<dbReference type="InterPro" id="IPR018124">
    <property type="entry name" value="Calret/calnex_CS"/>
</dbReference>
<keyword evidence="5 18" id="KW-0732">Signal</keyword>
<evidence type="ECO:0000256" key="9">
    <source>
        <dbReference type="ARBA" id="ARBA00022837"/>
    </source>
</evidence>
<feature type="compositionally biased region" description="Acidic residues" evidence="19">
    <location>
        <begin position="72"/>
        <end position="81"/>
    </location>
</feature>
<proteinExistence type="inferred from homology"/>
<dbReference type="InterPro" id="IPR009033">
    <property type="entry name" value="Calreticulin/calnexin_P_dom_sf"/>
</dbReference>
<feature type="region of interest" description="Disordered" evidence="19">
    <location>
        <begin position="278"/>
        <end position="370"/>
    </location>
</feature>
<dbReference type="Pfam" id="PF00262">
    <property type="entry name" value="Calreticulin"/>
    <property type="match status" value="1"/>
</dbReference>
<feature type="compositionally biased region" description="Basic residues" evidence="19">
    <location>
        <begin position="532"/>
        <end position="542"/>
    </location>
</feature>
<feature type="transmembrane region" description="Helical" evidence="18">
    <location>
        <begin position="507"/>
        <end position="529"/>
    </location>
</feature>
<evidence type="ECO:0000256" key="18">
    <source>
        <dbReference type="RuleBase" id="RU362126"/>
    </source>
</evidence>
<evidence type="ECO:0000256" key="10">
    <source>
        <dbReference type="ARBA" id="ARBA00022989"/>
    </source>
</evidence>
<comment type="subcellular location">
    <subcellularLocation>
        <location evidence="16">Endomembrane system</location>
        <topology evidence="16">Single-pass type I membrane protein</topology>
    </subcellularLocation>
    <subcellularLocation>
        <location evidence="1">Endoplasmic reticulum membrane</location>
        <topology evidence="1">Single-pass membrane protein</topology>
    </subcellularLocation>
</comment>
<evidence type="ECO:0000256" key="19">
    <source>
        <dbReference type="SAM" id="MobiDB-lite"/>
    </source>
</evidence>
<dbReference type="GO" id="GO:0030246">
    <property type="term" value="F:carbohydrate binding"/>
    <property type="evidence" value="ECO:0007669"/>
    <property type="project" value="UniProtKB-KW"/>
</dbReference>
<comment type="similarity">
    <text evidence="2 18">Belongs to the calreticulin family.</text>
</comment>
<dbReference type="OMA" id="SGCGKWE"/>
<feature type="compositionally biased region" description="Basic and acidic residues" evidence="19">
    <location>
        <begin position="295"/>
        <end position="335"/>
    </location>
</feature>
<evidence type="ECO:0000256" key="4">
    <source>
        <dbReference type="ARBA" id="ARBA00022723"/>
    </source>
</evidence>
<keyword evidence="10 18" id="KW-1133">Transmembrane helix</keyword>
<keyword evidence="3 18" id="KW-0812">Transmembrane</keyword>
<evidence type="ECO:0000313" key="21">
    <source>
        <dbReference type="Proteomes" id="UP000041254"/>
    </source>
</evidence>
<keyword evidence="8 18" id="KW-0256">Endoplasmic reticulum</keyword>
<dbReference type="VEuPathDB" id="CryptoDB:Vbra_9634"/>
<dbReference type="GO" id="GO:0036503">
    <property type="term" value="P:ERAD pathway"/>
    <property type="evidence" value="ECO:0007669"/>
    <property type="project" value="TreeGrafter"/>
</dbReference>
<dbReference type="PANTHER" id="PTHR11073:SF1">
    <property type="entry name" value="CALNEXIN 14D-RELATED"/>
    <property type="match status" value="1"/>
</dbReference>
<keyword evidence="21" id="KW-1185">Reference proteome</keyword>
<evidence type="ECO:0000256" key="2">
    <source>
        <dbReference type="ARBA" id="ARBA00010983"/>
    </source>
</evidence>
<evidence type="ECO:0000256" key="1">
    <source>
        <dbReference type="ARBA" id="ARBA00004389"/>
    </source>
</evidence>
<evidence type="ECO:0000256" key="12">
    <source>
        <dbReference type="ARBA" id="ARBA00023157"/>
    </source>
</evidence>
<keyword evidence="7" id="KW-0677">Repeat</keyword>
<evidence type="ECO:0000256" key="8">
    <source>
        <dbReference type="ARBA" id="ARBA00022824"/>
    </source>
</evidence>
<dbReference type="InterPro" id="IPR001580">
    <property type="entry name" value="Calret/calnex"/>
</dbReference>
<feature type="compositionally biased region" description="Basic and acidic residues" evidence="19">
    <location>
        <begin position="588"/>
        <end position="600"/>
    </location>
</feature>
<evidence type="ECO:0000256" key="11">
    <source>
        <dbReference type="ARBA" id="ARBA00023136"/>
    </source>
</evidence>
<dbReference type="FunFam" id="2.10.250.10:FF:000001">
    <property type="entry name" value="Calnexin homolog"/>
    <property type="match status" value="1"/>
</dbReference>
<feature type="disulfide bond" evidence="17">
    <location>
        <begin position="180"/>
        <end position="214"/>
    </location>
</feature>
<feature type="region of interest" description="Disordered" evidence="19">
    <location>
        <begin position="532"/>
        <end position="600"/>
    </location>
</feature>
<keyword evidence="14 18" id="KW-0143">Chaperone</keyword>
<dbReference type="OrthoDB" id="5795902at2759"/>
<feature type="region of interest" description="Disordered" evidence="19">
    <location>
        <begin position="25"/>
        <end position="89"/>
    </location>
</feature>
<dbReference type="SUPFAM" id="SSF63887">
    <property type="entry name" value="P-domain of calnexin/calreticulin"/>
    <property type="match status" value="1"/>
</dbReference>
<organism evidence="20 21">
    <name type="scientific">Vitrella brassicaformis (strain CCMP3155)</name>
    <dbReference type="NCBI Taxonomy" id="1169540"/>
    <lineage>
        <taxon>Eukaryota</taxon>
        <taxon>Sar</taxon>
        <taxon>Alveolata</taxon>
        <taxon>Colpodellida</taxon>
        <taxon>Vitrellaceae</taxon>
        <taxon>Vitrella</taxon>
    </lineage>
</organism>
<keyword evidence="4" id="KW-0479">Metal-binding</keyword>
<evidence type="ECO:0000256" key="5">
    <source>
        <dbReference type="ARBA" id="ARBA00022729"/>
    </source>
</evidence>
<feature type="chain" id="PRO_5005118009" description="Calnexin" evidence="18">
    <location>
        <begin position="27"/>
        <end position="600"/>
    </location>
</feature>
<keyword evidence="12 17" id="KW-1015">Disulfide bond</keyword>
<accession>A0A0G4G237</accession>
<dbReference type="GO" id="GO:0051082">
    <property type="term" value="F:unfolded protein binding"/>
    <property type="evidence" value="ECO:0007669"/>
    <property type="project" value="InterPro"/>
</dbReference>
<evidence type="ECO:0000256" key="7">
    <source>
        <dbReference type="ARBA" id="ARBA00022737"/>
    </source>
</evidence>
<evidence type="ECO:0000256" key="17">
    <source>
        <dbReference type="PIRSR" id="PIRSR601580-3"/>
    </source>
</evidence>
<dbReference type="Gene3D" id="2.60.120.200">
    <property type="match status" value="1"/>
</dbReference>
<gene>
    <name evidence="20" type="ORF">Vbra_9634</name>
</gene>
<dbReference type="GO" id="GO:0005509">
    <property type="term" value="F:calcium ion binding"/>
    <property type="evidence" value="ECO:0007669"/>
    <property type="project" value="InterPro"/>
</dbReference>
<keyword evidence="13" id="KW-0325">Glycoprotein</keyword>
<dbReference type="InParanoid" id="A0A0G4G237"/>
<evidence type="ECO:0000256" key="6">
    <source>
        <dbReference type="ARBA" id="ARBA00022734"/>
    </source>
</evidence>
<evidence type="ECO:0008006" key="22">
    <source>
        <dbReference type="Google" id="ProtNLM"/>
    </source>
</evidence>
<dbReference type="PANTHER" id="PTHR11073">
    <property type="entry name" value="CALRETICULIN AND CALNEXIN"/>
    <property type="match status" value="1"/>
</dbReference>
<reference evidence="20 21" key="1">
    <citation type="submission" date="2014-11" db="EMBL/GenBank/DDBJ databases">
        <authorList>
            <person name="Zhu J."/>
            <person name="Qi W."/>
            <person name="Song R."/>
        </authorList>
    </citation>
    <scope>NUCLEOTIDE SEQUENCE [LARGE SCALE GENOMIC DNA]</scope>
</reference>
<sequence>MRLHLSAALLLLALLCLSQLAVPSVAQDDDPEVTEGDDPMMDDDMDEEYGEDDDMPYDDEMMGGGGPPGMGEEMEDEEEGPSEPVQTVDYAKPDTEGLLFAELFDADWSTRWQKSKADKFTGEWKHSLREKEAIVGDYALEVGNEARHHGVAVEIPEVTSNKDGHFVVQYEVKFQRELQCGGAYLKLFKLESGTKPEDFTNDTPYVIMFGPDRCGTTNKVHFILRHQNPTSKEWSEKHFSSPPSVPYDQLTHLYALHIKPDNTFDILIDNKVEKSGSLLKDMEPPINPPEMIDDPTDKKPDDWVDNPKMEDPEAKKPDDWDEDAPKRIRDPDAKMPEGWLEDEPLQVADPSSVRPEDWDDEEDGEWTAPLVDNPKCKVGCGKWEAPMIDNPNYKGKWTPPLIDNPNYKGEWKARQIKNPDYFVDNAPHALSPINAIGIELWTMQSGILFDNIVVSRDMAKAKAFGEATWKVRHDIEDKQSGAASSKKKDKASSFINTIKEGFMSLSLSFQLSIVAIALSTMILMAYGFGRRSAKPTTKRKGGSKKDKGAAASSKDDKDKQEGAEGDDEAEDEQEGEGEGEGEGEEREGEDKKDDKAKKDE</sequence>
<dbReference type="Proteomes" id="UP000041254">
    <property type="component" value="Unassembled WGS sequence"/>
</dbReference>
<dbReference type="FunFam" id="2.60.120.200:FF:000048">
    <property type="entry name" value="Calnexin homolog"/>
    <property type="match status" value="1"/>
</dbReference>
<comment type="function">
    <text evidence="15">Calcium-binding protein that interacts with newly synthesized monoglucosylated glycoproteins in the endoplasmic reticulum. It may act in assisting protein assembly and/or in the retention within the ER of unassembled protein subunits. It seems to play a major role in the quality control apparatus of the ER by the retention of incorrectly folded proteins.</text>
</comment>
<keyword evidence="9" id="KW-0106">Calcium</keyword>
<dbReference type="InterPro" id="IPR013320">
    <property type="entry name" value="ConA-like_dom_sf"/>
</dbReference>
<dbReference type="PhylomeDB" id="A0A0G4G237"/>
<dbReference type="PROSITE" id="PS00804">
    <property type="entry name" value="CALRETICULIN_2"/>
    <property type="match status" value="1"/>
</dbReference>
<feature type="compositionally biased region" description="Acidic residues" evidence="19">
    <location>
        <begin position="563"/>
        <end position="587"/>
    </location>
</feature>
<dbReference type="GO" id="GO:0005789">
    <property type="term" value="C:endoplasmic reticulum membrane"/>
    <property type="evidence" value="ECO:0007669"/>
    <property type="project" value="UniProtKB-SubCell"/>
</dbReference>
<evidence type="ECO:0000256" key="3">
    <source>
        <dbReference type="ARBA" id="ARBA00022692"/>
    </source>
</evidence>
<dbReference type="Gene3D" id="2.10.250.10">
    <property type="entry name" value="Calreticulin/calnexin, P domain"/>
    <property type="match status" value="1"/>
</dbReference>